<dbReference type="SUPFAM" id="SSF53098">
    <property type="entry name" value="Ribonuclease H-like"/>
    <property type="match status" value="1"/>
</dbReference>
<dbReference type="PANTHER" id="PTHR30231:SF4">
    <property type="entry name" value="PROTEIN NEN2"/>
    <property type="match status" value="1"/>
</dbReference>
<dbReference type="EMBL" id="MN739226">
    <property type="protein sequence ID" value="QHS94541.1"/>
    <property type="molecule type" value="Genomic_DNA"/>
</dbReference>
<keyword evidence="1" id="KW-0540">Nuclease</keyword>
<evidence type="ECO:0000259" key="4">
    <source>
        <dbReference type="SMART" id="SM00479"/>
    </source>
</evidence>
<dbReference type="PANTHER" id="PTHR30231">
    <property type="entry name" value="DNA POLYMERASE III SUBUNIT EPSILON"/>
    <property type="match status" value="1"/>
</dbReference>
<sequence length="214" mass="24696">MKVLVFDTETTGLPKSRNASIYSSSDWPYIIQMGWIIYDTDTKELNTFSHIIKCPIEPSPESVAIHHITKEQIDEEGIDITYVIGLFRQCVSNCDVVVAHNISFDKRMVMVECIRNHFPPIFTNVREYCTMKDGKFIANILKTSSSGREYFKFPKLTELHETLFKTVPSGIHDALVDTLICLRCYVFITDKNDIFELSKPFAKIYEKYIQVDVC</sequence>
<dbReference type="InterPro" id="IPR036397">
    <property type="entry name" value="RNaseH_sf"/>
</dbReference>
<dbReference type="InterPro" id="IPR013520">
    <property type="entry name" value="Ribonucl_H"/>
</dbReference>
<evidence type="ECO:0000256" key="1">
    <source>
        <dbReference type="ARBA" id="ARBA00022722"/>
    </source>
</evidence>
<name>A0A6C0BRX3_9ZZZZ</name>
<dbReference type="SMART" id="SM00479">
    <property type="entry name" value="EXOIII"/>
    <property type="match status" value="1"/>
</dbReference>
<dbReference type="Gene3D" id="3.30.420.10">
    <property type="entry name" value="Ribonuclease H-like superfamily/Ribonuclease H"/>
    <property type="match status" value="1"/>
</dbReference>
<evidence type="ECO:0000313" key="5">
    <source>
        <dbReference type="EMBL" id="QHS94541.1"/>
    </source>
</evidence>
<dbReference type="Pfam" id="PF00929">
    <property type="entry name" value="RNase_T"/>
    <property type="match status" value="1"/>
</dbReference>
<dbReference type="InterPro" id="IPR012337">
    <property type="entry name" value="RNaseH-like_sf"/>
</dbReference>
<evidence type="ECO:0000256" key="3">
    <source>
        <dbReference type="ARBA" id="ARBA00022839"/>
    </source>
</evidence>
<feature type="domain" description="Exonuclease" evidence="4">
    <location>
        <begin position="2"/>
        <end position="194"/>
    </location>
</feature>
<keyword evidence="3" id="KW-0269">Exonuclease</keyword>
<dbReference type="GO" id="GO:0008408">
    <property type="term" value="F:3'-5' exonuclease activity"/>
    <property type="evidence" value="ECO:0007669"/>
    <property type="project" value="TreeGrafter"/>
</dbReference>
<dbReference type="CDD" id="cd06127">
    <property type="entry name" value="DEDDh"/>
    <property type="match status" value="1"/>
</dbReference>
<keyword evidence="2" id="KW-0378">Hydrolase</keyword>
<organism evidence="5">
    <name type="scientific">viral metagenome</name>
    <dbReference type="NCBI Taxonomy" id="1070528"/>
    <lineage>
        <taxon>unclassified sequences</taxon>
        <taxon>metagenomes</taxon>
        <taxon>organismal metagenomes</taxon>
    </lineage>
</organism>
<accession>A0A6C0BRX3</accession>
<protein>
    <recommendedName>
        <fullName evidence="4">Exonuclease domain-containing protein</fullName>
    </recommendedName>
</protein>
<proteinExistence type="predicted"/>
<dbReference type="GO" id="GO:0003676">
    <property type="term" value="F:nucleic acid binding"/>
    <property type="evidence" value="ECO:0007669"/>
    <property type="project" value="InterPro"/>
</dbReference>
<dbReference type="AlphaFoldDB" id="A0A6C0BRX3"/>
<reference evidence="5" key="1">
    <citation type="journal article" date="2020" name="Nature">
        <title>Giant virus diversity and host interactions through global metagenomics.</title>
        <authorList>
            <person name="Schulz F."/>
            <person name="Roux S."/>
            <person name="Paez-Espino D."/>
            <person name="Jungbluth S."/>
            <person name="Walsh D.A."/>
            <person name="Denef V.J."/>
            <person name="McMahon K.D."/>
            <person name="Konstantinidis K.T."/>
            <person name="Eloe-Fadrosh E.A."/>
            <person name="Kyrpides N.C."/>
            <person name="Woyke T."/>
        </authorList>
    </citation>
    <scope>NUCLEOTIDE SEQUENCE</scope>
    <source>
        <strain evidence="5">GVMAG-M-3300018416-45</strain>
    </source>
</reference>
<evidence type="ECO:0000256" key="2">
    <source>
        <dbReference type="ARBA" id="ARBA00022801"/>
    </source>
</evidence>